<reference evidence="2" key="2">
    <citation type="journal article" date="2015" name="Fish Shellfish Immunol.">
        <title>Early steps in the European eel (Anguilla anguilla)-Vibrio vulnificus interaction in the gills: Role of the RtxA13 toxin.</title>
        <authorList>
            <person name="Callol A."/>
            <person name="Pajuelo D."/>
            <person name="Ebbesson L."/>
            <person name="Teles M."/>
            <person name="MacKenzie S."/>
            <person name="Amaro C."/>
        </authorList>
    </citation>
    <scope>NUCLEOTIDE SEQUENCE</scope>
</reference>
<proteinExistence type="predicted"/>
<feature type="transmembrane region" description="Helical" evidence="1">
    <location>
        <begin position="22"/>
        <end position="45"/>
    </location>
</feature>
<dbReference type="EMBL" id="GBXM01017247">
    <property type="protein sequence ID" value="JAH91330.1"/>
    <property type="molecule type" value="Transcribed_RNA"/>
</dbReference>
<keyword evidence="1" id="KW-0812">Transmembrane</keyword>
<sequence>MTTVDIIPLLLYIQVCSLCTKRFIGCSFVMSCSVFPFFFFFNLLYTSYIRIGRVPAYWAGACPIAE</sequence>
<reference evidence="2" key="1">
    <citation type="submission" date="2014-11" db="EMBL/GenBank/DDBJ databases">
        <authorList>
            <person name="Amaro Gonzalez C."/>
        </authorList>
    </citation>
    <scope>NUCLEOTIDE SEQUENCE</scope>
</reference>
<organism evidence="2">
    <name type="scientific">Anguilla anguilla</name>
    <name type="common">European freshwater eel</name>
    <name type="synonym">Muraena anguilla</name>
    <dbReference type="NCBI Taxonomy" id="7936"/>
    <lineage>
        <taxon>Eukaryota</taxon>
        <taxon>Metazoa</taxon>
        <taxon>Chordata</taxon>
        <taxon>Craniata</taxon>
        <taxon>Vertebrata</taxon>
        <taxon>Euteleostomi</taxon>
        <taxon>Actinopterygii</taxon>
        <taxon>Neopterygii</taxon>
        <taxon>Teleostei</taxon>
        <taxon>Anguilliformes</taxon>
        <taxon>Anguillidae</taxon>
        <taxon>Anguilla</taxon>
    </lineage>
</organism>
<keyword evidence="1" id="KW-1133">Transmembrane helix</keyword>
<keyword evidence="1" id="KW-0472">Membrane</keyword>
<accession>A0A0E9WP54</accession>
<evidence type="ECO:0000256" key="1">
    <source>
        <dbReference type="SAM" id="Phobius"/>
    </source>
</evidence>
<name>A0A0E9WP54_ANGAN</name>
<dbReference type="AlphaFoldDB" id="A0A0E9WP54"/>
<evidence type="ECO:0000313" key="2">
    <source>
        <dbReference type="EMBL" id="JAH91330.1"/>
    </source>
</evidence>
<protein>
    <submittedName>
        <fullName evidence="2">Uncharacterized protein</fullName>
    </submittedName>
</protein>